<feature type="compositionally biased region" description="Basic and acidic residues" evidence="1">
    <location>
        <begin position="363"/>
        <end position="379"/>
    </location>
</feature>
<feature type="region of interest" description="Disordered" evidence="1">
    <location>
        <begin position="359"/>
        <end position="392"/>
    </location>
</feature>
<evidence type="ECO:0000313" key="3">
    <source>
        <dbReference type="RefSeq" id="XP_026193278.1"/>
    </source>
</evidence>
<dbReference type="GeneID" id="34621720"/>
<feature type="region of interest" description="Disordered" evidence="1">
    <location>
        <begin position="1"/>
        <end position="23"/>
    </location>
</feature>
<gene>
    <name evidence="3" type="primary">LOC34621720</name>
</gene>
<sequence>MTSNLLSSLQAKGKGRPTPRSLRETMEAVTLQRMLHSRLEAAESGALRKAGISAKYFEERCTRLAQNDLEVKQLVAGLRQMHEDSVQGILPLLPGLELPEELTQERVLQILHKIQRLKEQKFREILQSTSDKELSSEGATPVITSQLQDSNTEAETAVLKEEELLLQHERQQKQNAPSQQQLVLTPLIFLQAIAVHSRDPEFKAKKAAIDQNHSERIFDLLRRGRTLDPIVAVCHKRLQQSSWPEFALRLESCEGMDAFILCLVSPATSSGNSNDVSAPLGLLEEFSAFLDEAESLNLELDSLAAVCLDSETLPETGEKYAPVREAVYRHGHCFALFKGESLQGVSSRVDAFKSRLTDALGSGRKDSNSPSGADDRSSEKAAAAAAAEARGETPDITAAAAAGSVATAGGNIGETFWEERAAAAAALSSVHTRAYVQKRLCDLNLGDTRHATQEPSH</sequence>
<reference evidence="3" key="1">
    <citation type="submission" date="2025-08" db="UniProtKB">
        <authorList>
            <consortium name="RefSeq"/>
        </authorList>
    </citation>
    <scope>IDENTIFICATION</scope>
</reference>
<keyword evidence="2" id="KW-1185">Reference proteome</keyword>
<dbReference type="AlphaFoldDB" id="A0A6P6RZI1"/>
<name>A0A6P6RZI1_9EIME</name>
<dbReference type="RefSeq" id="XP_026193278.1">
    <property type="nucleotide sequence ID" value="XM_026337493.1"/>
</dbReference>
<dbReference type="OrthoDB" id="347475at2759"/>
<proteinExistence type="predicted"/>
<feature type="compositionally biased region" description="Polar residues" evidence="1">
    <location>
        <begin position="1"/>
        <end position="10"/>
    </location>
</feature>
<accession>A0A6P6RZI1</accession>
<evidence type="ECO:0000313" key="2">
    <source>
        <dbReference type="Proteomes" id="UP000515125"/>
    </source>
</evidence>
<organism evidence="2 3">
    <name type="scientific">Cyclospora cayetanensis</name>
    <dbReference type="NCBI Taxonomy" id="88456"/>
    <lineage>
        <taxon>Eukaryota</taxon>
        <taxon>Sar</taxon>
        <taxon>Alveolata</taxon>
        <taxon>Apicomplexa</taxon>
        <taxon>Conoidasida</taxon>
        <taxon>Coccidia</taxon>
        <taxon>Eucoccidiorida</taxon>
        <taxon>Eimeriorina</taxon>
        <taxon>Eimeriidae</taxon>
        <taxon>Cyclospora</taxon>
    </lineage>
</organism>
<protein>
    <submittedName>
        <fullName evidence="3">Uncharacterized protein LOC34621720</fullName>
    </submittedName>
</protein>
<evidence type="ECO:0000256" key="1">
    <source>
        <dbReference type="SAM" id="MobiDB-lite"/>
    </source>
</evidence>
<dbReference type="Proteomes" id="UP000515125">
    <property type="component" value="Unplaced"/>
</dbReference>